<comment type="caution">
    <text evidence="1">The sequence shown here is derived from an EMBL/GenBank/DDBJ whole genome shotgun (WGS) entry which is preliminary data.</text>
</comment>
<name>A0A9D7S8S0_9BACT</name>
<evidence type="ECO:0000313" key="2">
    <source>
        <dbReference type="Proteomes" id="UP000808349"/>
    </source>
</evidence>
<reference evidence="1 2" key="1">
    <citation type="submission" date="2020-10" db="EMBL/GenBank/DDBJ databases">
        <title>Connecting structure to function with the recovery of over 1000 high-quality activated sludge metagenome-assembled genomes encoding full-length rRNA genes using long-read sequencing.</title>
        <authorList>
            <person name="Singleton C.M."/>
            <person name="Petriglieri F."/>
            <person name="Kristensen J.M."/>
            <person name="Kirkegaard R.H."/>
            <person name="Michaelsen T.Y."/>
            <person name="Andersen M.H."/>
            <person name="Karst S.M."/>
            <person name="Dueholm M.S."/>
            <person name="Nielsen P.H."/>
            <person name="Albertsen M."/>
        </authorList>
    </citation>
    <scope>NUCLEOTIDE SEQUENCE [LARGE SCALE GENOMIC DNA]</scope>
    <source>
        <strain evidence="1">Ribe_18-Q3-R11-54_BAT3C.373</strain>
    </source>
</reference>
<protein>
    <submittedName>
        <fullName evidence="1">Uncharacterized protein</fullName>
    </submittedName>
</protein>
<accession>A0A9D7S8S0</accession>
<sequence length="298" mass="33033">MLNAQKPSIPKELKLGSSIHIETNDGNDFMGTLIFMDSVLVRINTEKLGELSIKKIDIKVIESIQEIQVHGGAYWYENPNAGRYLFAPSAYNLREGEGYYQNIWVFMNQVSYGFTDHFTCGLGIVPLFLFGRESAQYSPMWVTPKFLFGNGERKFNFSVGAIAFFVPFGGDETRGTAGILYGLGSYGNRNNNLSIGLGWGFARSQGDGLWGKRPTVNISGMYRLSKSSYLVTENWFTAFGEGDFVSNVNVISGAYRYAGKHASIDLGLFSPISNENDGFFALPWLGVTLPFGKSLSEK</sequence>
<dbReference type="EMBL" id="JADKFW010000004">
    <property type="protein sequence ID" value="MBK9717245.1"/>
    <property type="molecule type" value="Genomic_DNA"/>
</dbReference>
<dbReference type="AlphaFoldDB" id="A0A9D7S8S0"/>
<gene>
    <name evidence="1" type="ORF">IPO85_07000</name>
</gene>
<proteinExistence type="predicted"/>
<organism evidence="1 2">
    <name type="scientific">Candidatus Defluviibacterium haderslevense</name>
    <dbReference type="NCBI Taxonomy" id="2981993"/>
    <lineage>
        <taxon>Bacteria</taxon>
        <taxon>Pseudomonadati</taxon>
        <taxon>Bacteroidota</taxon>
        <taxon>Saprospiria</taxon>
        <taxon>Saprospirales</taxon>
        <taxon>Saprospiraceae</taxon>
        <taxon>Candidatus Defluviibacterium</taxon>
    </lineage>
</organism>
<dbReference type="Proteomes" id="UP000808349">
    <property type="component" value="Unassembled WGS sequence"/>
</dbReference>
<evidence type="ECO:0000313" key="1">
    <source>
        <dbReference type="EMBL" id="MBK9717245.1"/>
    </source>
</evidence>